<evidence type="ECO:0000256" key="1">
    <source>
        <dbReference type="SAM" id="Phobius"/>
    </source>
</evidence>
<keyword evidence="1" id="KW-0812">Transmembrane</keyword>
<name>A0ABV3LD35_9RHOB</name>
<evidence type="ECO:0000313" key="3">
    <source>
        <dbReference type="Proteomes" id="UP001553161"/>
    </source>
</evidence>
<evidence type="ECO:0008006" key="4">
    <source>
        <dbReference type="Google" id="ProtNLM"/>
    </source>
</evidence>
<keyword evidence="1" id="KW-1133">Transmembrane helix</keyword>
<dbReference type="EMBL" id="JBFBVU010000026">
    <property type="protein sequence ID" value="MEV8468343.1"/>
    <property type="molecule type" value="Genomic_DNA"/>
</dbReference>
<protein>
    <recommendedName>
        <fullName evidence="4">ABC transporter permease</fullName>
    </recommendedName>
</protein>
<sequence>MTNAMPQPRPRKLSRTTTTRMYFMRNPSLLVGLLLVGSLLAFSFIGSFFVDERMARPLSAPPSQAPGASLLFGSDSQVRDLFAVLVYGTWLTVRLGLIAGAIGILVGGSLGLIAAYFHG</sequence>
<dbReference type="RefSeq" id="WP_366194292.1">
    <property type="nucleotide sequence ID" value="NZ_JBFBVU010000026.1"/>
</dbReference>
<evidence type="ECO:0000313" key="2">
    <source>
        <dbReference type="EMBL" id="MEV8468343.1"/>
    </source>
</evidence>
<dbReference type="Proteomes" id="UP001553161">
    <property type="component" value="Unassembled WGS sequence"/>
</dbReference>
<proteinExistence type="predicted"/>
<keyword evidence="3" id="KW-1185">Reference proteome</keyword>
<accession>A0ABV3LD35</accession>
<comment type="caution">
    <text evidence="2">The sequence shown here is derived from an EMBL/GenBank/DDBJ whole genome shotgun (WGS) entry which is preliminary data.</text>
</comment>
<dbReference type="PANTHER" id="PTHR43839">
    <property type="entry name" value="OPPC IN A BINDING PROTEIN-DEPENDENT TRANSPORT SYSTEM"/>
    <property type="match status" value="1"/>
</dbReference>
<organism evidence="2 3">
    <name type="scientific">Meridianimarinicoccus marinus</name>
    <dbReference type="NCBI Taxonomy" id="3231483"/>
    <lineage>
        <taxon>Bacteria</taxon>
        <taxon>Pseudomonadati</taxon>
        <taxon>Pseudomonadota</taxon>
        <taxon>Alphaproteobacteria</taxon>
        <taxon>Rhodobacterales</taxon>
        <taxon>Paracoccaceae</taxon>
        <taxon>Meridianimarinicoccus</taxon>
    </lineage>
</organism>
<gene>
    <name evidence="2" type="ORF">AB0T83_16320</name>
</gene>
<reference evidence="2 3" key="1">
    <citation type="submission" date="2024-07" db="EMBL/GenBank/DDBJ databases">
        <authorList>
            <person name="Kang M."/>
        </authorList>
    </citation>
    <scope>NUCLEOTIDE SEQUENCE [LARGE SCALE GENOMIC DNA]</scope>
    <source>
        <strain evidence="2 3">DFM31</strain>
    </source>
</reference>
<keyword evidence="1" id="KW-0472">Membrane</keyword>
<dbReference type="PANTHER" id="PTHR43839:SF1">
    <property type="entry name" value="OPPC IN A BINDING PROTEIN-DEPENDENT TRANSPORT SYSTEM"/>
    <property type="match status" value="1"/>
</dbReference>
<feature type="transmembrane region" description="Helical" evidence="1">
    <location>
        <begin position="95"/>
        <end position="117"/>
    </location>
</feature>